<dbReference type="Gene3D" id="3.10.28.20">
    <property type="entry name" value="Acetamidase/Formamidase-like domains"/>
    <property type="match status" value="1"/>
</dbReference>
<feature type="domain" description="Lipoprotein LPP20-like" evidence="2">
    <location>
        <begin position="33"/>
        <end position="122"/>
    </location>
</feature>
<keyword evidence="4" id="KW-1185">Reference proteome</keyword>
<evidence type="ECO:0000313" key="3">
    <source>
        <dbReference type="EMBL" id="MFD1383354.1"/>
    </source>
</evidence>
<dbReference type="Pfam" id="PF02169">
    <property type="entry name" value="LPP20"/>
    <property type="match status" value="1"/>
</dbReference>
<evidence type="ECO:0000259" key="2">
    <source>
        <dbReference type="Pfam" id="PF02169"/>
    </source>
</evidence>
<evidence type="ECO:0000256" key="1">
    <source>
        <dbReference type="SAM" id="SignalP"/>
    </source>
</evidence>
<accession>A0ABW4B0K8</accession>
<keyword evidence="1" id="KW-0732">Signal</keyword>
<gene>
    <name evidence="3" type="ORF">ACFQ45_08245</name>
</gene>
<dbReference type="InterPro" id="IPR024952">
    <property type="entry name" value="LPP20-like_dom"/>
</dbReference>
<feature type="signal peptide" evidence="1">
    <location>
        <begin position="1"/>
        <end position="24"/>
    </location>
</feature>
<dbReference type="RefSeq" id="WP_377366553.1">
    <property type="nucleotide sequence ID" value="NZ_JBHTMN010000009.1"/>
</dbReference>
<reference evidence="4" key="1">
    <citation type="journal article" date="2019" name="Int. J. Syst. Evol. Microbiol.">
        <title>The Global Catalogue of Microorganisms (GCM) 10K type strain sequencing project: providing services to taxonomists for standard genome sequencing and annotation.</title>
        <authorList>
            <consortium name="The Broad Institute Genomics Platform"/>
            <consortium name="The Broad Institute Genome Sequencing Center for Infectious Disease"/>
            <person name="Wu L."/>
            <person name="Ma J."/>
        </authorList>
    </citation>
    <scope>NUCLEOTIDE SEQUENCE [LARGE SCALE GENOMIC DNA]</scope>
    <source>
        <strain evidence="4">JCM 30774</strain>
    </source>
</reference>
<name>A0ABW4B0K8_9GAMM</name>
<keyword evidence="3" id="KW-0449">Lipoprotein</keyword>
<dbReference type="Proteomes" id="UP001597059">
    <property type="component" value="Unassembled WGS sequence"/>
</dbReference>
<sequence length="331" mass="36762">MRQTLMPWSLLGASALLLAGCASAPKEPIETLPDWVANPPKSSRYLYGVGSYERIDNLALAFAQAEQNGNGQIAQQLKTQVSQTTTSQVNVAQSSQGEQVTRNDTLYTRVKTAPIELEQTSNQERYAGLDYVYALQVLDRSRALSRLRLQIDEVESDILSQAKALSPKVIEADWPIYMQLIPSFAQRSKLVEKYQLYSQSGASYEGDDRVKSVEKKLTSAFQTYRFYVPNSAQQSSLEAAFTEAGFQTSRQASTFTVMSNTQTRSETQKTRHYAFMEGTLTLTDRNDTMIGSWQVSARGIGLNDVSAEQKARQAWADAAVEALVTHLSARP</sequence>
<dbReference type="PROSITE" id="PS51257">
    <property type="entry name" value="PROKAR_LIPOPROTEIN"/>
    <property type="match status" value="1"/>
</dbReference>
<organism evidence="3 4">
    <name type="scientific">Rhodanobacter aciditrophus</name>
    <dbReference type="NCBI Taxonomy" id="1623218"/>
    <lineage>
        <taxon>Bacteria</taxon>
        <taxon>Pseudomonadati</taxon>
        <taxon>Pseudomonadota</taxon>
        <taxon>Gammaproteobacteria</taxon>
        <taxon>Lysobacterales</taxon>
        <taxon>Rhodanobacteraceae</taxon>
        <taxon>Rhodanobacter</taxon>
    </lineage>
</organism>
<feature type="chain" id="PRO_5046754538" evidence="1">
    <location>
        <begin position="25"/>
        <end position="331"/>
    </location>
</feature>
<evidence type="ECO:0000313" key="4">
    <source>
        <dbReference type="Proteomes" id="UP001597059"/>
    </source>
</evidence>
<protein>
    <submittedName>
        <fullName evidence="3">LPP20 family lipoprotein</fullName>
    </submittedName>
</protein>
<comment type="caution">
    <text evidence="3">The sequence shown here is derived from an EMBL/GenBank/DDBJ whole genome shotgun (WGS) entry which is preliminary data.</text>
</comment>
<proteinExistence type="predicted"/>
<dbReference type="EMBL" id="JBHTMN010000009">
    <property type="protein sequence ID" value="MFD1383354.1"/>
    <property type="molecule type" value="Genomic_DNA"/>
</dbReference>